<dbReference type="SUPFAM" id="SSF56935">
    <property type="entry name" value="Porins"/>
    <property type="match status" value="1"/>
</dbReference>
<evidence type="ECO:0000256" key="11">
    <source>
        <dbReference type="PROSITE-ProRule" id="PRU01360"/>
    </source>
</evidence>
<keyword evidence="13" id="KW-0732">Signal</keyword>
<evidence type="ECO:0000259" key="14">
    <source>
        <dbReference type="Pfam" id="PF00593"/>
    </source>
</evidence>
<dbReference type="PANTHER" id="PTHR32552:SF81">
    <property type="entry name" value="TONB-DEPENDENT OUTER MEMBRANE RECEPTOR"/>
    <property type="match status" value="1"/>
</dbReference>
<dbReference type="InterPro" id="IPR036942">
    <property type="entry name" value="Beta-barrel_TonB_sf"/>
</dbReference>
<dbReference type="InterPro" id="IPR000531">
    <property type="entry name" value="Beta-barrel_TonB"/>
</dbReference>
<evidence type="ECO:0000313" key="16">
    <source>
        <dbReference type="EMBL" id="RXR29449.1"/>
    </source>
</evidence>
<evidence type="ECO:0000256" key="9">
    <source>
        <dbReference type="ARBA" id="ARBA00023136"/>
    </source>
</evidence>
<keyword evidence="5 11" id="KW-0812">Transmembrane</keyword>
<evidence type="ECO:0000256" key="7">
    <source>
        <dbReference type="ARBA" id="ARBA00023065"/>
    </source>
</evidence>
<keyword evidence="17" id="KW-1185">Reference proteome</keyword>
<evidence type="ECO:0000256" key="5">
    <source>
        <dbReference type="ARBA" id="ARBA00022692"/>
    </source>
</evidence>
<proteinExistence type="inferred from homology"/>
<comment type="similarity">
    <text evidence="11 12">Belongs to the TonB-dependent receptor family.</text>
</comment>
<dbReference type="Proteomes" id="UP000290958">
    <property type="component" value="Unassembled WGS sequence"/>
</dbReference>
<evidence type="ECO:0000256" key="2">
    <source>
        <dbReference type="ARBA" id="ARBA00022448"/>
    </source>
</evidence>
<protein>
    <submittedName>
        <fullName evidence="16">TonB-dependent receptor</fullName>
    </submittedName>
</protein>
<feature type="signal peptide" evidence="13">
    <location>
        <begin position="1"/>
        <end position="23"/>
    </location>
</feature>
<feature type="domain" description="TonB-dependent receptor-like beta-barrel" evidence="14">
    <location>
        <begin position="311"/>
        <end position="738"/>
    </location>
</feature>
<evidence type="ECO:0000256" key="3">
    <source>
        <dbReference type="ARBA" id="ARBA00022452"/>
    </source>
</evidence>
<name>A0A4Q1KJS1_9SPHN</name>
<dbReference type="EMBL" id="SBKP01000004">
    <property type="protein sequence ID" value="RXR29449.1"/>
    <property type="molecule type" value="Genomic_DNA"/>
</dbReference>
<gene>
    <name evidence="16" type="ORF">EQG66_05715</name>
</gene>
<dbReference type="Pfam" id="PF07715">
    <property type="entry name" value="Plug"/>
    <property type="match status" value="1"/>
</dbReference>
<dbReference type="PROSITE" id="PS52016">
    <property type="entry name" value="TONB_DEPENDENT_REC_3"/>
    <property type="match status" value="1"/>
</dbReference>
<dbReference type="InterPro" id="IPR012910">
    <property type="entry name" value="Plug_dom"/>
</dbReference>
<keyword evidence="2 11" id="KW-0813">Transport</keyword>
<dbReference type="Pfam" id="PF00593">
    <property type="entry name" value="TonB_dep_Rec_b-barrel"/>
    <property type="match status" value="1"/>
</dbReference>
<comment type="caution">
    <text evidence="16">The sequence shown here is derived from an EMBL/GenBank/DDBJ whole genome shotgun (WGS) entry which is preliminary data.</text>
</comment>
<evidence type="ECO:0000256" key="13">
    <source>
        <dbReference type="SAM" id="SignalP"/>
    </source>
</evidence>
<keyword evidence="4" id="KW-0410">Iron transport</keyword>
<evidence type="ECO:0000256" key="8">
    <source>
        <dbReference type="ARBA" id="ARBA00023077"/>
    </source>
</evidence>
<keyword evidence="6" id="KW-0408">Iron</keyword>
<sequence length="774" mass="83077">MNSLFHKLLLASALGTSVGIAHAQSENQSPAAESGGIVEIIVTAQRREESLQRTALAVAAVSAEDLSKAGVADVTGLTKLVPSLIVQPATGASVGFYLRGVGSLVGNAFTENPVAFNFNQVYIARPAALLGSFYDLERVEVLKGPQGTLYGRNATGGAINVIPTKPKLGHFGGSINLEYGNYNAIRAQAAVNLPVGENAAFRLAGQVANRDGYLSDGYDDENGQALRGSFRLEQGAVSATLVADYFHQGGKGTGGVLVPSQFAPSAPPVDDRIGNSDPRSTSALLGAILANPFLPPPVKIVSPTLNGILLARNDGFNDNDVWGISANIDVDLDFATLTVVPAYRDSRPDYLTYNGGYYGRVTETAKQKSLEVRLSSNGDGPLKYVVGGYYFDEDQSSFNHFVQGQVLSTKFAVDLDNRSAALFGQATYEVIPDFRLLAGVRYSHERKKTAIALTQTGIFAGVPVDPFNNAVAPVRVSPAAKTFEKVTWKGGIEWDVTPRNLLYANVATGFKSGGFYIAALDNTFSPEKITAYTLGSKNSFFGNRMKLNFEGFYWDYNDQQINFIGSTRNLNAQGNPVTGSGLKTTNAGKSRIYGAEVELSVQLSRQGTFMANVQYLNAKYTNFSFTAIGATAPRTTCATSVNPAVPAPPGQSAFLVNCSGKSQINTPKWSATLGYEHVVPVGEMDLVLGARTKIESSRFLAIDYLPEERQGSYMTSDLYLTLKGKEGKWSVTGFVNNIEDETIYAGTSLRPVYPAVFNILRPPRTYGVRAGFEF</sequence>
<feature type="chain" id="PRO_5020491441" evidence="13">
    <location>
        <begin position="24"/>
        <end position="774"/>
    </location>
</feature>
<keyword evidence="9 11" id="KW-0472">Membrane</keyword>
<evidence type="ECO:0000313" key="17">
    <source>
        <dbReference type="Proteomes" id="UP000290958"/>
    </source>
</evidence>
<organism evidence="16 17">
    <name type="scientific">Sphingobium fluviale</name>
    <dbReference type="NCBI Taxonomy" id="2506423"/>
    <lineage>
        <taxon>Bacteria</taxon>
        <taxon>Pseudomonadati</taxon>
        <taxon>Pseudomonadota</taxon>
        <taxon>Alphaproteobacteria</taxon>
        <taxon>Sphingomonadales</taxon>
        <taxon>Sphingomonadaceae</taxon>
        <taxon>Sphingobium</taxon>
    </lineage>
</organism>
<dbReference type="GO" id="GO:0006826">
    <property type="term" value="P:iron ion transport"/>
    <property type="evidence" value="ECO:0007669"/>
    <property type="project" value="UniProtKB-KW"/>
</dbReference>
<keyword evidence="8 12" id="KW-0798">TonB box</keyword>
<evidence type="ECO:0000256" key="6">
    <source>
        <dbReference type="ARBA" id="ARBA00023004"/>
    </source>
</evidence>
<evidence type="ECO:0000256" key="12">
    <source>
        <dbReference type="RuleBase" id="RU003357"/>
    </source>
</evidence>
<keyword evidence="16" id="KW-0675">Receptor</keyword>
<dbReference type="AlphaFoldDB" id="A0A4Q1KJS1"/>
<keyword evidence="10 11" id="KW-0998">Cell outer membrane</keyword>
<dbReference type="PANTHER" id="PTHR32552">
    <property type="entry name" value="FERRICHROME IRON RECEPTOR-RELATED"/>
    <property type="match status" value="1"/>
</dbReference>
<dbReference type="InterPro" id="IPR039426">
    <property type="entry name" value="TonB-dep_rcpt-like"/>
</dbReference>
<evidence type="ECO:0000256" key="4">
    <source>
        <dbReference type="ARBA" id="ARBA00022496"/>
    </source>
</evidence>
<keyword evidence="3 11" id="KW-1134">Transmembrane beta strand</keyword>
<dbReference type="GO" id="GO:0009279">
    <property type="term" value="C:cell outer membrane"/>
    <property type="evidence" value="ECO:0007669"/>
    <property type="project" value="UniProtKB-SubCell"/>
</dbReference>
<evidence type="ECO:0000259" key="15">
    <source>
        <dbReference type="Pfam" id="PF07715"/>
    </source>
</evidence>
<evidence type="ECO:0000256" key="1">
    <source>
        <dbReference type="ARBA" id="ARBA00004571"/>
    </source>
</evidence>
<reference evidence="17" key="1">
    <citation type="submission" date="2019-01" db="EMBL/GenBank/DDBJ databases">
        <title>Cytophagaceae bacterium strain CAR-16.</title>
        <authorList>
            <person name="Chen W.-M."/>
        </authorList>
    </citation>
    <scope>NUCLEOTIDE SEQUENCE [LARGE SCALE GENOMIC DNA]</scope>
    <source>
        <strain evidence="17">CHR27</strain>
    </source>
</reference>
<comment type="subcellular location">
    <subcellularLocation>
        <location evidence="1 11">Cell outer membrane</location>
        <topology evidence="1 11">Multi-pass membrane protein</topology>
    </subcellularLocation>
</comment>
<keyword evidence="7" id="KW-0406">Ion transport</keyword>
<evidence type="ECO:0000256" key="10">
    <source>
        <dbReference type="ARBA" id="ARBA00023237"/>
    </source>
</evidence>
<accession>A0A4Q1KJS1</accession>
<feature type="domain" description="TonB-dependent receptor plug" evidence="15">
    <location>
        <begin position="51"/>
        <end position="158"/>
    </location>
</feature>
<dbReference type="Gene3D" id="2.40.170.20">
    <property type="entry name" value="TonB-dependent receptor, beta-barrel domain"/>
    <property type="match status" value="2"/>
</dbReference>
<dbReference type="OrthoDB" id="7614057at2"/>